<evidence type="ECO:0000256" key="16">
    <source>
        <dbReference type="SAM" id="Phobius"/>
    </source>
</evidence>
<dbReference type="InterPro" id="IPR014222">
    <property type="entry name" value="Cyt_c_oxidase_su2"/>
</dbReference>
<dbReference type="Gene3D" id="2.60.40.420">
    <property type="entry name" value="Cupredoxins - blue copper proteins"/>
    <property type="match status" value="1"/>
</dbReference>
<evidence type="ECO:0000313" key="20">
    <source>
        <dbReference type="Proteomes" id="UP000198694"/>
    </source>
</evidence>
<dbReference type="PROSITE" id="PS50857">
    <property type="entry name" value="COX2_CUA"/>
    <property type="match status" value="1"/>
</dbReference>
<dbReference type="Pfam" id="PF02790">
    <property type="entry name" value="COX2_TM"/>
    <property type="match status" value="1"/>
</dbReference>
<protein>
    <recommendedName>
        <fullName evidence="15">Cytochrome c oxidase subunit 2</fullName>
        <ecNumber evidence="15">7.1.1.9</ecNumber>
    </recommendedName>
</protein>
<evidence type="ECO:0000256" key="6">
    <source>
        <dbReference type="ARBA" id="ARBA00022723"/>
    </source>
</evidence>
<dbReference type="InterPro" id="IPR045187">
    <property type="entry name" value="CcO_II"/>
</dbReference>
<dbReference type="STRING" id="407036.SAMN05216243_2120"/>
<evidence type="ECO:0000256" key="4">
    <source>
        <dbReference type="ARBA" id="ARBA00022660"/>
    </source>
</evidence>
<comment type="cofactor">
    <cofactor evidence="15">
        <name>Cu cation</name>
        <dbReference type="ChEBI" id="CHEBI:23378"/>
    </cofactor>
    <text evidence="15">Binds a copper A center.</text>
</comment>
<dbReference type="SUPFAM" id="SSF81464">
    <property type="entry name" value="Cytochrome c oxidase subunit II-like, transmembrane region"/>
    <property type="match status" value="1"/>
</dbReference>
<evidence type="ECO:0000256" key="9">
    <source>
        <dbReference type="ARBA" id="ARBA00022989"/>
    </source>
</evidence>
<keyword evidence="20" id="KW-1185">Reference proteome</keyword>
<dbReference type="InterPro" id="IPR008972">
    <property type="entry name" value="Cupredoxin"/>
</dbReference>
<dbReference type="GO" id="GO:0005507">
    <property type="term" value="F:copper ion binding"/>
    <property type="evidence" value="ECO:0007669"/>
    <property type="project" value="InterPro"/>
</dbReference>
<comment type="catalytic activity">
    <reaction evidence="13 15">
        <text>4 Fe(II)-[cytochrome c] + O2 + 8 H(+)(in) = 4 Fe(III)-[cytochrome c] + 2 H2O + 4 H(+)(out)</text>
        <dbReference type="Rhea" id="RHEA:11436"/>
        <dbReference type="Rhea" id="RHEA-COMP:10350"/>
        <dbReference type="Rhea" id="RHEA-COMP:14399"/>
        <dbReference type="ChEBI" id="CHEBI:15377"/>
        <dbReference type="ChEBI" id="CHEBI:15378"/>
        <dbReference type="ChEBI" id="CHEBI:15379"/>
        <dbReference type="ChEBI" id="CHEBI:29033"/>
        <dbReference type="ChEBI" id="CHEBI:29034"/>
        <dbReference type="EC" id="7.1.1.9"/>
    </reaction>
</comment>
<keyword evidence="7" id="KW-1278">Translocase</keyword>
<dbReference type="Pfam" id="PF00116">
    <property type="entry name" value="COX2"/>
    <property type="match status" value="1"/>
</dbReference>
<feature type="domain" description="Cytochrome oxidase subunit II transmembrane region profile" evidence="18">
    <location>
        <begin position="36"/>
        <end position="134"/>
    </location>
</feature>
<gene>
    <name evidence="19" type="ORF">SAMN05216243_2120</name>
</gene>
<keyword evidence="8 14" id="KW-0249">Electron transport</keyword>
<keyword evidence="11 16" id="KW-0472">Membrane</keyword>
<keyword evidence="5 14" id="KW-0812">Transmembrane</keyword>
<evidence type="ECO:0000256" key="8">
    <source>
        <dbReference type="ARBA" id="ARBA00022982"/>
    </source>
</evidence>
<dbReference type="SUPFAM" id="SSF49503">
    <property type="entry name" value="Cupredoxins"/>
    <property type="match status" value="1"/>
</dbReference>
<keyword evidence="3 14" id="KW-0813">Transport</keyword>
<dbReference type="NCBIfam" id="TIGR02866">
    <property type="entry name" value="CoxB"/>
    <property type="match status" value="1"/>
</dbReference>
<organism evidence="19 20">
    <name type="scientific">Sediminibacillus albus</name>
    <dbReference type="NCBI Taxonomy" id="407036"/>
    <lineage>
        <taxon>Bacteria</taxon>
        <taxon>Bacillati</taxon>
        <taxon>Bacillota</taxon>
        <taxon>Bacilli</taxon>
        <taxon>Bacillales</taxon>
        <taxon>Bacillaceae</taxon>
        <taxon>Sediminibacillus</taxon>
    </lineage>
</organism>
<evidence type="ECO:0000256" key="10">
    <source>
        <dbReference type="ARBA" id="ARBA00023008"/>
    </source>
</evidence>
<evidence type="ECO:0000256" key="14">
    <source>
        <dbReference type="RuleBase" id="RU000456"/>
    </source>
</evidence>
<keyword evidence="10 15" id="KW-0186">Copper</keyword>
<evidence type="ECO:0000259" key="18">
    <source>
        <dbReference type="PROSITE" id="PS50999"/>
    </source>
</evidence>
<accession>A0A1G8ZN27</accession>
<evidence type="ECO:0000256" key="5">
    <source>
        <dbReference type="ARBA" id="ARBA00022692"/>
    </source>
</evidence>
<dbReference type="Gene3D" id="1.10.287.90">
    <property type="match status" value="1"/>
</dbReference>
<dbReference type="PANTHER" id="PTHR22888">
    <property type="entry name" value="CYTOCHROME C OXIDASE, SUBUNIT II"/>
    <property type="match status" value="1"/>
</dbReference>
<dbReference type="InterPro" id="IPR001505">
    <property type="entry name" value="Copper_CuA"/>
</dbReference>
<dbReference type="InterPro" id="IPR036257">
    <property type="entry name" value="Cyt_c_oxidase_su2_TM_sf"/>
</dbReference>
<name>A0A1G8ZN27_9BACI</name>
<keyword evidence="9 16" id="KW-1133">Transmembrane helix</keyword>
<evidence type="ECO:0000256" key="11">
    <source>
        <dbReference type="ARBA" id="ARBA00023136"/>
    </source>
</evidence>
<dbReference type="InterPro" id="IPR002429">
    <property type="entry name" value="CcO_II-like_C"/>
</dbReference>
<comment type="function">
    <text evidence="12 15">Subunits I and II form the functional core of the enzyme complex. Electrons originating in cytochrome c are transferred via heme a and Cu(A) to the binuclear center formed by heme a3 and Cu(B).</text>
</comment>
<feature type="transmembrane region" description="Helical" evidence="16">
    <location>
        <begin position="57"/>
        <end position="82"/>
    </location>
</feature>
<proteinExistence type="inferred from homology"/>
<evidence type="ECO:0000256" key="7">
    <source>
        <dbReference type="ARBA" id="ARBA00022967"/>
    </source>
</evidence>
<comment type="similarity">
    <text evidence="2 14">Belongs to the cytochrome c oxidase subunit 2 family.</text>
</comment>
<evidence type="ECO:0000256" key="13">
    <source>
        <dbReference type="ARBA" id="ARBA00047816"/>
    </source>
</evidence>
<feature type="transmembrane region" description="Helical" evidence="16">
    <location>
        <begin position="28"/>
        <end position="45"/>
    </location>
</feature>
<feature type="transmembrane region" description="Helical" evidence="16">
    <location>
        <begin position="108"/>
        <end position="128"/>
    </location>
</feature>
<evidence type="ECO:0000256" key="1">
    <source>
        <dbReference type="ARBA" id="ARBA00004141"/>
    </source>
</evidence>
<dbReference type="InterPro" id="IPR011759">
    <property type="entry name" value="Cyt_c_oxidase_su2_TM_dom"/>
</dbReference>
<dbReference type="EMBL" id="FNFL01000003">
    <property type="protein sequence ID" value="SDK16506.1"/>
    <property type="molecule type" value="Genomic_DNA"/>
</dbReference>
<dbReference type="GO" id="GO:0005886">
    <property type="term" value="C:plasma membrane"/>
    <property type="evidence" value="ECO:0007669"/>
    <property type="project" value="UniProtKB-SubCell"/>
</dbReference>
<dbReference type="GO" id="GO:0042773">
    <property type="term" value="P:ATP synthesis coupled electron transport"/>
    <property type="evidence" value="ECO:0007669"/>
    <property type="project" value="TreeGrafter"/>
</dbReference>
<keyword evidence="6 15" id="KW-0479">Metal-binding</keyword>
<dbReference type="GO" id="GO:0004129">
    <property type="term" value="F:cytochrome-c oxidase activity"/>
    <property type="evidence" value="ECO:0007669"/>
    <property type="project" value="UniProtKB-EC"/>
</dbReference>
<dbReference type="PROSITE" id="PS50999">
    <property type="entry name" value="COX2_TM"/>
    <property type="match status" value="1"/>
</dbReference>
<evidence type="ECO:0000256" key="2">
    <source>
        <dbReference type="ARBA" id="ARBA00007866"/>
    </source>
</evidence>
<evidence type="ECO:0000313" key="19">
    <source>
        <dbReference type="EMBL" id="SDK16506.1"/>
    </source>
</evidence>
<dbReference type="EC" id="7.1.1.9" evidence="15"/>
<dbReference type="PANTHER" id="PTHR22888:SF9">
    <property type="entry name" value="CYTOCHROME C OXIDASE SUBUNIT 2"/>
    <property type="match status" value="1"/>
</dbReference>
<dbReference type="PRINTS" id="PR01166">
    <property type="entry name" value="CYCOXIDASEII"/>
</dbReference>
<comment type="subcellular location">
    <subcellularLocation>
        <location evidence="14">Cell membrane</location>
        <topology evidence="14">Multi-pass membrane protein</topology>
    </subcellularLocation>
    <subcellularLocation>
        <location evidence="1">Membrane</location>
        <topology evidence="1">Multi-pass membrane protein</topology>
    </subcellularLocation>
</comment>
<reference evidence="19 20" key="1">
    <citation type="submission" date="2016-10" db="EMBL/GenBank/DDBJ databases">
        <authorList>
            <person name="de Groot N.N."/>
        </authorList>
    </citation>
    <scope>NUCLEOTIDE SEQUENCE [LARGE SCALE GENOMIC DNA]</scope>
    <source>
        <strain evidence="19 20">CGMCC 1.6502</strain>
    </source>
</reference>
<evidence type="ECO:0000256" key="3">
    <source>
        <dbReference type="ARBA" id="ARBA00022448"/>
    </source>
</evidence>
<evidence type="ECO:0000256" key="12">
    <source>
        <dbReference type="ARBA" id="ARBA00024688"/>
    </source>
</evidence>
<dbReference type="AlphaFoldDB" id="A0A1G8ZN27"/>
<evidence type="ECO:0000259" key="17">
    <source>
        <dbReference type="PROSITE" id="PS50857"/>
    </source>
</evidence>
<dbReference type="GO" id="GO:0016491">
    <property type="term" value="F:oxidoreductase activity"/>
    <property type="evidence" value="ECO:0007669"/>
    <property type="project" value="InterPro"/>
</dbReference>
<sequence length="256" mass="29157">MFIGFLDRLIGSMISIHMDKGRVAMKKILLLFTMLIVGGCQIRTLDPHSQMADDQAFLIYFSFAIMTVVMLVVFSLLFRFTWKYKETEKNKEDVPEEINDNKRLEISWTLIPVVLLAILAVPTVMITYEISPQATGDSTSANNNDSANHVHVTAERFNWTFEYENGKQSKDLVLPVGKSIVLHLQSADVIHSFWVPELGGKQDVIPGKEILYEVTPGKTGNFLGKCAEFCGMDHALMRFDTEIVSEEKYRRWLLDE</sequence>
<feature type="domain" description="Cytochrome oxidase subunit II copper A binding" evidence="17">
    <location>
        <begin position="145"/>
        <end position="255"/>
    </location>
</feature>
<dbReference type="PROSITE" id="PS00078">
    <property type="entry name" value="COX2"/>
    <property type="match status" value="1"/>
</dbReference>
<evidence type="ECO:0000256" key="15">
    <source>
        <dbReference type="RuleBase" id="RU004024"/>
    </source>
</evidence>
<dbReference type="Proteomes" id="UP000198694">
    <property type="component" value="Unassembled WGS sequence"/>
</dbReference>
<keyword evidence="4 14" id="KW-0679">Respiratory chain</keyword>